<evidence type="ECO:0000313" key="3">
    <source>
        <dbReference type="EMBL" id="MFC4244693.1"/>
    </source>
</evidence>
<reference evidence="4" key="1">
    <citation type="journal article" date="2019" name="Int. J. Syst. Evol. Microbiol.">
        <title>The Global Catalogue of Microorganisms (GCM) 10K type strain sequencing project: providing services to taxonomists for standard genome sequencing and annotation.</title>
        <authorList>
            <consortium name="The Broad Institute Genomics Platform"/>
            <consortium name="The Broad Institute Genome Sequencing Center for Infectious Disease"/>
            <person name="Wu L."/>
            <person name="Ma J."/>
        </authorList>
    </citation>
    <scope>NUCLEOTIDE SEQUENCE [LARGE SCALE GENOMIC DNA]</scope>
    <source>
        <strain evidence="4">CGMCC 1.10363</strain>
    </source>
</reference>
<gene>
    <name evidence="3" type="ORF">ACFOYW_15065</name>
</gene>
<protein>
    <submittedName>
        <fullName evidence="3">DUF222 domain-containing protein</fullName>
    </submittedName>
</protein>
<dbReference type="InterPro" id="IPR003615">
    <property type="entry name" value="HNH_nuc"/>
</dbReference>
<organism evidence="3 4">
    <name type="scientific">Gryllotalpicola reticulitermitis</name>
    <dbReference type="NCBI Taxonomy" id="1184153"/>
    <lineage>
        <taxon>Bacteria</taxon>
        <taxon>Bacillati</taxon>
        <taxon>Actinomycetota</taxon>
        <taxon>Actinomycetes</taxon>
        <taxon>Micrococcales</taxon>
        <taxon>Microbacteriaceae</taxon>
        <taxon>Gryllotalpicola</taxon>
    </lineage>
</organism>
<feature type="region of interest" description="Disordered" evidence="1">
    <location>
        <begin position="300"/>
        <end position="331"/>
    </location>
</feature>
<dbReference type="SMART" id="SM00507">
    <property type="entry name" value="HNHc"/>
    <property type="match status" value="1"/>
</dbReference>
<feature type="compositionally biased region" description="Low complexity" evidence="1">
    <location>
        <begin position="300"/>
        <end position="319"/>
    </location>
</feature>
<dbReference type="CDD" id="cd00085">
    <property type="entry name" value="HNHc"/>
    <property type="match status" value="1"/>
</dbReference>
<dbReference type="Gene3D" id="1.10.30.50">
    <property type="match status" value="1"/>
</dbReference>
<feature type="domain" description="HNH nuclease" evidence="2">
    <location>
        <begin position="386"/>
        <end position="438"/>
    </location>
</feature>
<feature type="compositionally biased region" description="Gly residues" evidence="1">
    <location>
        <begin position="507"/>
        <end position="531"/>
    </location>
</feature>
<feature type="region of interest" description="Disordered" evidence="1">
    <location>
        <begin position="474"/>
        <end position="549"/>
    </location>
</feature>
<feature type="compositionally biased region" description="Pro residues" evidence="1">
    <location>
        <begin position="477"/>
        <end position="486"/>
    </location>
</feature>
<evidence type="ECO:0000259" key="2">
    <source>
        <dbReference type="SMART" id="SM00507"/>
    </source>
</evidence>
<dbReference type="EMBL" id="JBHSCN010000006">
    <property type="protein sequence ID" value="MFC4244693.1"/>
    <property type="molecule type" value="Genomic_DNA"/>
</dbReference>
<comment type="caution">
    <text evidence="3">The sequence shown here is derived from an EMBL/GenBank/DDBJ whole genome shotgun (WGS) entry which is preliminary data.</text>
</comment>
<dbReference type="RefSeq" id="WP_390230626.1">
    <property type="nucleotide sequence ID" value="NZ_JBHSCN010000006.1"/>
</dbReference>
<sequence length="549" mass="57091">MSIEIAFDQAAEQSAFALGASWQAEQFERVVAIRKEIARLEAEEVHVLSGLLAEAEGEAGEDAIDAADPADVTRRHDLAVRSIATELAASTHTSVNAAQSRLGEAWVLSNQLRATLTALEAGDISRAHAHELVTETDHLGGARFEAELALLPLAKALPISQFRRRAKRALETLEKDSLKARHARAFARRRVDVTAARDGMAHLDAYIDAADAALLRAGLQNAAAEARSLGDTRSATQLQADLFVDILSEGNVTIGAGAPLTASSSGATDELVSVSSGTLISRAPVTVDVLIPAAVLAGSNGSNGSSGSDSSNGSDGSDGSDQHSAADLAGAGDTPASAEIVGLGVIDPVRARQLVARAPSLRRILTDPISSAIVDFDRKTYRVPAELKRIIQRRDGHCRAPGCFLPVSVTELDHTRAAAGGGPTALWNLACLCRNHHHLKHEAGWGLKQYLGGILEWRSPSGRFYRTHPEVAVVGPPGQPVDPWRPPSTGQPAPFDLPDEIEDDGGGDPAGGGGPSGAGEPAGGRVPGGAGEPASAAEPGARGESHDED</sequence>
<dbReference type="Pfam" id="PF02720">
    <property type="entry name" value="DUF222"/>
    <property type="match status" value="1"/>
</dbReference>
<accession>A0ABV8QAN3</accession>
<evidence type="ECO:0000313" key="4">
    <source>
        <dbReference type="Proteomes" id="UP001595900"/>
    </source>
</evidence>
<dbReference type="InterPro" id="IPR003870">
    <property type="entry name" value="DUF222"/>
</dbReference>
<dbReference type="Proteomes" id="UP001595900">
    <property type="component" value="Unassembled WGS sequence"/>
</dbReference>
<proteinExistence type="predicted"/>
<keyword evidence="4" id="KW-1185">Reference proteome</keyword>
<name>A0ABV8QAN3_9MICO</name>
<feature type="compositionally biased region" description="Acidic residues" evidence="1">
    <location>
        <begin position="497"/>
        <end position="506"/>
    </location>
</feature>
<evidence type="ECO:0000256" key="1">
    <source>
        <dbReference type="SAM" id="MobiDB-lite"/>
    </source>
</evidence>